<dbReference type="PANTHER" id="PTHR36510:SF3">
    <property type="entry name" value="CONSERVED PROTEIN"/>
    <property type="match status" value="1"/>
</dbReference>
<evidence type="ECO:0000313" key="2">
    <source>
        <dbReference type="Proteomes" id="UP001178354"/>
    </source>
</evidence>
<reference evidence="1" key="1">
    <citation type="journal article" date="2010" name="Int. J. Syst. Evol. Microbiol.">
        <title>Porticoccus litoralis gen. nov., sp. nov., a gammaproteobacterium isolated from the Yellow Sea.</title>
        <authorList>
            <person name="Oh H.M."/>
            <person name="Kim H."/>
            <person name="Kim K.M."/>
            <person name="Min G.S."/>
            <person name="Cho J.C."/>
        </authorList>
    </citation>
    <scope>NUCLEOTIDE SEQUENCE</scope>
    <source>
        <strain evidence="1">DSM 25064</strain>
    </source>
</reference>
<dbReference type="Gene3D" id="3.30.590.20">
    <property type="match status" value="1"/>
</dbReference>
<dbReference type="InterPro" id="IPR006336">
    <property type="entry name" value="GCS2"/>
</dbReference>
<sequence>MGQFIQKTSFSEKDFLAFQDKLHQCLEALELVLERPGFGLGEPSIGAELELYLLDGEGRPVLENQAVQDTYDDPTLTLELNRYNLELNFTPLPGTGAPFTALQQQILDNLAGLNQKMDPWQGQVLPIGILPTLQERDFGPQVMTDLPRYRVLAEAVQQRRQSTGIRIEGQDSMNLVHDDVTLEGACTSFQIHYRPRGQDMVNLWNATQLVTPLMVGVSANSPLLLGHRLWHETRVPLFCQSIDGLNSQSEHPVPPPRVSFGQGWLRHSLIELFRETVQLYPPLIPILSDEDPLAVVAQGGVPKLEELRLHDGTIWSWNRPIYDPCNDPHLRIEMRVLPAGPSAADMAANAALFIGLAQGLSEDVEPLLSALPFSYARTNFYRAAQHGMGASIYWPNAHQNSLEERSLAAVLEQLLPVAEKGLIQVGVNKEEAQTWLSLISDRLQSGQTGASWQLQQYNRLVGNGHGNHEACLQLLKAYCHHSNANVPVAQWPDL</sequence>
<comment type="caution">
    <text evidence="1">The sequence shown here is derived from an EMBL/GenBank/DDBJ whole genome shotgun (WGS) entry which is preliminary data.</text>
</comment>
<keyword evidence="2" id="KW-1185">Reference proteome</keyword>
<keyword evidence="1" id="KW-0436">Ligase</keyword>
<dbReference type="PANTHER" id="PTHR36510">
    <property type="entry name" value="GLUTAMATE--CYSTEINE LIGASE 2-RELATED"/>
    <property type="match status" value="1"/>
</dbReference>
<dbReference type="EMBL" id="JAUUUU010000001">
    <property type="protein sequence ID" value="MDP1519784.1"/>
    <property type="molecule type" value="Genomic_DNA"/>
</dbReference>
<accession>A0AAW8B2N5</accession>
<gene>
    <name evidence="1" type="ORF">Q8A57_02240</name>
</gene>
<dbReference type="Proteomes" id="UP001178354">
    <property type="component" value="Unassembled WGS sequence"/>
</dbReference>
<name>A0AAW8B2N5_9GAMM</name>
<dbReference type="GO" id="GO:0016879">
    <property type="term" value="F:ligase activity, forming carbon-nitrogen bonds"/>
    <property type="evidence" value="ECO:0007669"/>
    <property type="project" value="UniProtKB-ARBA"/>
</dbReference>
<proteinExistence type="predicted"/>
<protein>
    <submittedName>
        <fullName evidence="1">Glutamate--cysteine ligase</fullName>
    </submittedName>
</protein>
<dbReference type="InterPro" id="IPR016602">
    <property type="entry name" value="UCP012666"/>
</dbReference>
<reference evidence="1" key="2">
    <citation type="submission" date="2023-08" db="EMBL/GenBank/DDBJ databases">
        <authorList>
            <person name="Luo J."/>
        </authorList>
    </citation>
    <scope>NUCLEOTIDE SEQUENCE</scope>
    <source>
        <strain evidence="1">DSM 25064</strain>
    </source>
</reference>
<evidence type="ECO:0000313" key="1">
    <source>
        <dbReference type="EMBL" id="MDP1519784.1"/>
    </source>
</evidence>
<dbReference type="PIRSF" id="PIRSF012666">
    <property type="entry name" value="UCP012666"/>
    <property type="match status" value="1"/>
</dbReference>
<dbReference type="Pfam" id="PF04107">
    <property type="entry name" value="GCS2"/>
    <property type="match status" value="1"/>
</dbReference>
<dbReference type="SUPFAM" id="SSF55931">
    <property type="entry name" value="Glutamine synthetase/guanido kinase"/>
    <property type="match status" value="1"/>
</dbReference>
<dbReference type="RefSeq" id="WP_305169296.1">
    <property type="nucleotide sequence ID" value="NZ_JAUUUU010000001.1"/>
</dbReference>
<dbReference type="AlphaFoldDB" id="A0AAW8B2N5"/>
<dbReference type="InterPro" id="IPR014746">
    <property type="entry name" value="Gln_synth/guanido_kin_cat_dom"/>
</dbReference>
<dbReference type="InterPro" id="IPR050141">
    <property type="entry name" value="GCL_type2/YbdK_subfam"/>
</dbReference>
<organism evidence="1 2">
    <name type="scientific">Porticoccus litoralis</name>
    <dbReference type="NCBI Taxonomy" id="434086"/>
    <lineage>
        <taxon>Bacteria</taxon>
        <taxon>Pseudomonadati</taxon>
        <taxon>Pseudomonadota</taxon>
        <taxon>Gammaproteobacteria</taxon>
        <taxon>Cellvibrionales</taxon>
        <taxon>Porticoccaceae</taxon>
        <taxon>Porticoccus</taxon>
    </lineage>
</organism>